<evidence type="ECO:0000313" key="8">
    <source>
        <dbReference type="Proteomes" id="UP000001593"/>
    </source>
</evidence>
<dbReference type="Pfam" id="PF00431">
    <property type="entry name" value="CUB"/>
    <property type="match status" value="1"/>
</dbReference>
<dbReference type="EMBL" id="DS469689">
    <property type="protein sequence ID" value="EDO35722.1"/>
    <property type="molecule type" value="Genomic_DNA"/>
</dbReference>
<dbReference type="PROSITE" id="PS01180">
    <property type="entry name" value="CUB"/>
    <property type="match status" value="1"/>
</dbReference>
<dbReference type="AlphaFoldDB" id="A7SKK7"/>
<dbReference type="InterPro" id="IPR035914">
    <property type="entry name" value="Sperma_CUB_dom_sf"/>
</dbReference>
<dbReference type="InterPro" id="IPR003599">
    <property type="entry name" value="Ig_sub"/>
</dbReference>
<reference evidence="6" key="2">
    <citation type="submission" date="2016-02" db="EMBL/GenBank/DDBJ databases">
        <title>Erk-MAPK signaling is required for endodermal and ectodermal patterning prior to the onset of gastrulation in the sea anemone Nematostella vectensis.</title>
        <authorList>
            <person name="Johnston H."/>
            <person name="Amiel A.R."/>
            <person name="Chock T."/>
            <person name="Dahlin P."/>
            <person name="Steinworth B."/>
            <person name="Iglesias M."/>
            <person name="Layden M."/>
            <person name="Rottinger E."/>
            <person name="Martindale M.Q."/>
        </authorList>
    </citation>
    <scope>NUCLEOTIDE SEQUENCE</scope>
</reference>
<dbReference type="InterPro" id="IPR000859">
    <property type="entry name" value="CUB_dom"/>
</dbReference>
<dbReference type="KEGG" id="nve:5525245"/>
<name>A7SKK7_NEMVE</name>
<dbReference type="InterPro" id="IPR036179">
    <property type="entry name" value="Ig-like_dom_sf"/>
</dbReference>
<dbReference type="InterPro" id="IPR003598">
    <property type="entry name" value="Ig_sub2"/>
</dbReference>
<feature type="domain" description="Ig-like" evidence="5">
    <location>
        <begin position="2"/>
        <end position="86"/>
    </location>
</feature>
<dbReference type="Pfam" id="PF07679">
    <property type="entry name" value="I-set"/>
    <property type="match status" value="1"/>
</dbReference>
<evidence type="ECO:0000259" key="5">
    <source>
        <dbReference type="PROSITE" id="PS50835"/>
    </source>
</evidence>
<dbReference type="EMBL" id="KU746928">
    <property type="protein sequence ID" value="AOP31983.1"/>
    <property type="molecule type" value="mRNA"/>
</dbReference>
<evidence type="ECO:0000256" key="2">
    <source>
        <dbReference type="ARBA" id="ARBA00023157"/>
    </source>
</evidence>
<evidence type="ECO:0000256" key="3">
    <source>
        <dbReference type="PROSITE-ProRule" id="PRU00059"/>
    </source>
</evidence>
<evidence type="ECO:0000313" key="6">
    <source>
        <dbReference type="EMBL" id="AOP31983.1"/>
    </source>
</evidence>
<comment type="caution">
    <text evidence="3">Lacks conserved residue(s) required for the propagation of feature annotation.</text>
</comment>
<feature type="domain" description="CUB" evidence="4">
    <location>
        <begin position="92"/>
        <end position="209"/>
    </location>
</feature>
<evidence type="ECO:0000313" key="7">
    <source>
        <dbReference type="EMBL" id="EDO35722.1"/>
    </source>
</evidence>
<dbReference type="SMART" id="SM00409">
    <property type="entry name" value="IG"/>
    <property type="match status" value="1"/>
</dbReference>
<dbReference type="Gene3D" id="2.60.120.290">
    <property type="entry name" value="Spermadhesin, CUB domain"/>
    <property type="match status" value="1"/>
</dbReference>
<keyword evidence="1" id="KW-0677">Repeat</keyword>
<dbReference type="CDD" id="cd00041">
    <property type="entry name" value="CUB"/>
    <property type="match status" value="1"/>
</dbReference>
<dbReference type="SMART" id="SM00042">
    <property type="entry name" value="CUB"/>
    <property type="match status" value="1"/>
</dbReference>
<dbReference type="InterPro" id="IPR013098">
    <property type="entry name" value="Ig_I-set"/>
</dbReference>
<dbReference type="OMA" id="RHINSED"/>
<dbReference type="InParanoid" id="A7SKK7"/>
<organism evidence="7 8">
    <name type="scientific">Nematostella vectensis</name>
    <name type="common">Starlet sea anemone</name>
    <dbReference type="NCBI Taxonomy" id="45351"/>
    <lineage>
        <taxon>Eukaryota</taxon>
        <taxon>Metazoa</taxon>
        <taxon>Cnidaria</taxon>
        <taxon>Anthozoa</taxon>
        <taxon>Hexacorallia</taxon>
        <taxon>Actiniaria</taxon>
        <taxon>Edwardsiidae</taxon>
        <taxon>Nematostella</taxon>
    </lineage>
</organism>
<dbReference type="InterPro" id="IPR007110">
    <property type="entry name" value="Ig-like_dom"/>
</dbReference>
<protein>
    <submittedName>
        <fullName evidence="6">Perlecan-like protein</fullName>
    </submittedName>
</protein>
<evidence type="ECO:0000259" key="4">
    <source>
        <dbReference type="PROSITE" id="PS01180"/>
    </source>
</evidence>
<feature type="non-terminal residue" evidence="7">
    <location>
        <position position="1"/>
    </location>
</feature>
<dbReference type="PROSITE" id="PS50835">
    <property type="entry name" value="IG_LIKE"/>
    <property type="match status" value="1"/>
</dbReference>
<keyword evidence="2" id="KW-1015">Disulfide bond</keyword>
<dbReference type="STRING" id="45351.A7SKK7"/>
<dbReference type="Proteomes" id="UP000001593">
    <property type="component" value="Unassembled WGS sequence"/>
</dbReference>
<proteinExistence type="evidence at transcript level"/>
<evidence type="ECO:0000256" key="1">
    <source>
        <dbReference type="ARBA" id="ARBA00022737"/>
    </source>
</evidence>
<reference evidence="7 8" key="1">
    <citation type="journal article" date="2007" name="Science">
        <title>Sea anemone genome reveals ancestral eumetazoan gene repertoire and genomic organization.</title>
        <authorList>
            <person name="Putnam N.H."/>
            <person name="Srivastava M."/>
            <person name="Hellsten U."/>
            <person name="Dirks B."/>
            <person name="Chapman J."/>
            <person name="Salamov A."/>
            <person name="Terry A."/>
            <person name="Shapiro H."/>
            <person name="Lindquist E."/>
            <person name="Kapitonov V.V."/>
            <person name="Jurka J."/>
            <person name="Genikhovich G."/>
            <person name="Grigoriev I.V."/>
            <person name="Lucas S.M."/>
            <person name="Steele R.E."/>
            <person name="Finnerty J.R."/>
            <person name="Technau U."/>
            <person name="Martindale M.Q."/>
            <person name="Rokhsar D.S."/>
        </authorList>
    </citation>
    <scope>NUCLEOTIDE SEQUENCE [LARGE SCALE GENOMIC DNA]</scope>
    <source>
        <strain evidence="7">CH2 x CH6</strain>
        <strain evidence="8">CH2 X CH6</strain>
    </source>
</reference>
<dbReference type="InterPro" id="IPR013783">
    <property type="entry name" value="Ig-like_fold"/>
</dbReference>
<dbReference type="HOGENOM" id="CLU_851468_0_0_1"/>
<keyword evidence="8" id="KW-1185">Reference proteome</keyword>
<accession>A7SKK7</accession>
<dbReference type="SMART" id="SM00408">
    <property type="entry name" value="IGc2"/>
    <property type="match status" value="1"/>
</dbReference>
<gene>
    <name evidence="7" type="ORF">NEMVEDRAFT_v1g213715</name>
</gene>
<dbReference type="Gene3D" id="2.60.40.10">
    <property type="entry name" value="Immunoglobulins"/>
    <property type="match status" value="1"/>
</dbReference>
<dbReference type="PANTHER" id="PTHR24251">
    <property type="entry name" value="OVOCHYMASE-RELATED"/>
    <property type="match status" value="1"/>
</dbReference>
<dbReference type="SUPFAM" id="SSF48726">
    <property type="entry name" value="Immunoglobulin"/>
    <property type="match status" value="1"/>
</dbReference>
<sequence length="327" mass="37386">RPRIDRAKFKRTKQMQEGESAELSCPVLGTGPFVVRWQKRGDFPSWRLNIQGNSLELLDVSASDAGSYICQVSGPAGEITATVKVTVFPKPCGDFFVLKKDGNVTITSPRYPSYYPRDKMCTWRICPARRQRLEFSFKAFNLRRRDRLEIHNECDSLVTNRGRSYCSSTSPGVVVSQCHSRCVQIGFISAATFERNYEARGFQALVTSTNKDSTLFDYKKLYCENDLLVRFQPTEIQISQNTGNVLNNYKSDSPKIGDKITIYDSYPFKGLFGCDVELRYSMQYFIGAKRERGQYRLTFAMLTGSLDNPINFENNLNNFLRQPPTCR</sequence>
<dbReference type="PANTHER" id="PTHR24251:SF37">
    <property type="entry name" value="CUB DOMAIN-CONTAINING PROTEIN"/>
    <property type="match status" value="1"/>
</dbReference>
<dbReference type="SUPFAM" id="SSF49854">
    <property type="entry name" value="Spermadhesin, CUB domain"/>
    <property type="match status" value="1"/>
</dbReference>